<dbReference type="RefSeq" id="WP_153382167.1">
    <property type="nucleotide sequence ID" value="NZ_VDFM01000002.1"/>
</dbReference>
<evidence type="ECO:0000313" key="1">
    <source>
        <dbReference type="EMBL" id="MQS51944.1"/>
    </source>
</evidence>
<comment type="caution">
    <text evidence="1">The sequence shown here is derived from an EMBL/GenBank/DDBJ whole genome shotgun (WGS) entry which is preliminary data.</text>
</comment>
<name>A0A5P0ZFX9_9LACO</name>
<sequence>MNLYIRKADLISGSIMVVSNQNKETVFIASRDKNDPFQIQLFNRLNQKIAEIKLKNSFLRIFSIEKEGKEIATINAIPMLDVKYIHLGIINWNIVGNLPLSEYHVKKNREVIMEVTPTILSLGNQGLQLKIKNIEDLEVGTLIAIFLDKYIKMPGLQPDDKLTELQSKSKLSFLNFKINKKC</sequence>
<dbReference type="AlphaFoldDB" id="A0A5P0ZFX9"/>
<proteinExistence type="predicted"/>
<gene>
    <name evidence="1" type="ORF">FHL02_02800</name>
</gene>
<dbReference type="Proteomes" id="UP000380386">
    <property type="component" value="Unassembled WGS sequence"/>
</dbReference>
<accession>A0A5P0ZFX9</accession>
<protein>
    <submittedName>
        <fullName evidence="1">Uncharacterized protein</fullName>
    </submittedName>
</protein>
<dbReference type="OrthoDB" id="2304593at2"/>
<dbReference type="EMBL" id="VDFM01000002">
    <property type="protein sequence ID" value="MQS51944.1"/>
    <property type="molecule type" value="Genomic_DNA"/>
</dbReference>
<reference evidence="1 2" key="1">
    <citation type="journal article" date="2019" name="Syst. Appl. Microbiol.">
        <title>Polyphasic characterization of two novel Lactobacillus spp. isolated from blown salami packages: Description of Lactobacillus halodurans sp. nov. and Lactobacillus salsicarnum sp. nov.</title>
        <authorList>
            <person name="Schuster J.A."/>
            <person name="Klingl A."/>
            <person name="Vogel R.F."/>
            <person name="Ehrmann M.A."/>
        </authorList>
    </citation>
    <scope>NUCLEOTIDE SEQUENCE [LARGE SCALE GENOMIC DNA]</scope>
    <source>
        <strain evidence="1 2">TMW 1.2118</strain>
    </source>
</reference>
<evidence type="ECO:0000313" key="2">
    <source>
        <dbReference type="Proteomes" id="UP000380386"/>
    </source>
</evidence>
<organism evidence="1 2">
    <name type="scientific">Companilactobacillus mishanensis</name>
    <dbReference type="NCBI Taxonomy" id="2486008"/>
    <lineage>
        <taxon>Bacteria</taxon>
        <taxon>Bacillati</taxon>
        <taxon>Bacillota</taxon>
        <taxon>Bacilli</taxon>
        <taxon>Lactobacillales</taxon>
        <taxon>Lactobacillaceae</taxon>
        <taxon>Companilactobacillus</taxon>
    </lineage>
</organism>